<dbReference type="AlphaFoldDB" id="A0A0D8FV43"/>
<proteinExistence type="predicted"/>
<organism evidence="2 3">
    <name type="scientific">Ferrimicrobium acidiphilum DSM 19497</name>
    <dbReference type="NCBI Taxonomy" id="1121877"/>
    <lineage>
        <taxon>Bacteria</taxon>
        <taxon>Bacillati</taxon>
        <taxon>Actinomycetota</taxon>
        <taxon>Acidimicrobiia</taxon>
        <taxon>Acidimicrobiales</taxon>
        <taxon>Acidimicrobiaceae</taxon>
        <taxon>Ferrimicrobium</taxon>
    </lineage>
</organism>
<keyword evidence="3" id="KW-1185">Reference proteome</keyword>
<feature type="region of interest" description="Disordered" evidence="1">
    <location>
        <begin position="60"/>
        <end position="84"/>
    </location>
</feature>
<gene>
    <name evidence="2" type="ORF">FEAC_10930</name>
</gene>
<name>A0A0D8FV43_9ACTN</name>
<evidence type="ECO:0000256" key="1">
    <source>
        <dbReference type="SAM" id="MobiDB-lite"/>
    </source>
</evidence>
<feature type="compositionally biased region" description="Polar residues" evidence="1">
    <location>
        <begin position="69"/>
        <end position="84"/>
    </location>
</feature>
<evidence type="ECO:0000313" key="3">
    <source>
        <dbReference type="Proteomes" id="UP000032336"/>
    </source>
</evidence>
<protein>
    <submittedName>
        <fullName evidence="2">Uncharacterized protein</fullName>
    </submittedName>
</protein>
<evidence type="ECO:0000313" key="2">
    <source>
        <dbReference type="EMBL" id="KJE77163.1"/>
    </source>
</evidence>
<comment type="caution">
    <text evidence="2">The sequence shown here is derived from an EMBL/GenBank/DDBJ whole genome shotgun (WGS) entry which is preliminary data.</text>
</comment>
<dbReference type="EMBL" id="JXUW01000007">
    <property type="protein sequence ID" value="KJE77163.1"/>
    <property type="molecule type" value="Genomic_DNA"/>
</dbReference>
<sequence length="84" mass="9163">MQFSVTVNTPAKSPYNRLSANFPGVLTGRVTCFAPVGNSSLELIPYRSGESDPVAKHNHETFARDLTSPRRTYPTSEATSYGGR</sequence>
<accession>A0A0D8FV43</accession>
<reference evidence="2 3" key="1">
    <citation type="submission" date="2015-01" db="EMBL/GenBank/DDBJ databases">
        <title>Draft genome of the acidophilic iron oxidizer Ferrimicrobium acidiphilum strain T23.</title>
        <authorList>
            <person name="Poehlein A."/>
            <person name="Eisen S."/>
            <person name="Schloemann M."/>
            <person name="Johnson B.D."/>
            <person name="Daniel R."/>
            <person name="Muehling M."/>
        </authorList>
    </citation>
    <scope>NUCLEOTIDE SEQUENCE [LARGE SCALE GENOMIC DNA]</scope>
    <source>
        <strain evidence="2 3">T23</strain>
    </source>
</reference>
<dbReference type="Proteomes" id="UP000032336">
    <property type="component" value="Unassembled WGS sequence"/>
</dbReference>